<sequence>MKKLSPQQLRVNAEKLLAKGSKIEKLLMDEEIWRQDITKMEKEWEEQDKIYRKALVGLRQNLAKANRLVRYKRAQIIGKEK</sequence>
<evidence type="ECO:0000313" key="1">
    <source>
        <dbReference type="EMBL" id="KKN76220.1"/>
    </source>
</evidence>
<gene>
    <name evidence="1" type="ORF">LCGC14_0372460</name>
</gene>
<proteinExistence type="predicted"/>
<reference evidence="1" key="1">
    <citation type="journal article" date="2015" name="Nature">
        <title>Complex archaea that bridge the gap between prokaryotes and eukaryotes.</title>
        <authorList>
            <person name="Spang A."/>
            <person name="Saw J.H."/>
            <person name="Jorgensen S.L."/>
            <person name="Zaremba-Niedzwiedzka K."/>
            <person name="Martijn J."/>
            <person name="Lind A.E."/>
            <person name="van Eijk R."/>
            <person name="Schleper C."/>
            <person name="Guy L."/>
            <person name="Ettema T.J."/>
        </authorList>
    </citation>
    <scope>NUCLEOTIDE SEQUENCE</scope>
</reference>
<comment type="caution">
    <text evidence="1">The sequence shown here is derived from an EMBL/GenBank/DDBJ whole genome shotgun (WGS) entry which is preliminary data.</text>
</comment>
<dbReference type="AlphaFoldDB" id="A0A0F9T4V0"/>
<dbReference type="EMBL" id="LAZR01000298">
    <property type="protein sequence ID" value="KKN76220.1"/>
    <property type="molecule type" value="Genomic_DNA"/>
</dbReference>
<organism evidence="1">
    <name type="scientific">marine sediment metagenome</name>
    <dbReference type="NCBI Taxonomy" id="412755"/>
    <lineage>
        <taxon>unclassified sequences</taxon>
        <taxon>metagenomes</taxon>
        <taxon>ecological metagenomes</taxon>
    </lineage>
</organism>
<protein>
    <submittedName>
        <fullName evidence="1">Uncharacterized protein</fullName>
    </submittedName>
</protein>
<accession>A0A0F9T4V0</accession>
<name>A0A0F9T4V0_9ZZZZ</name>